<evidence type="ECO:0000313" key="3">
    <source>
        <dbReference type="Proteomes" id="UP000308549"/>
    </source>
</evidence>
<dbReference type="Proteomes" id="UP000308549">
    <property type="component" value="Unassembled WGS sequence"/>
</dbReference>
<comment type="caution">
    <text evidence="2">The sequence shown here is derived from an EMBL/GenBank/DDBJ whole genome shotgun (WGS) entry which is preliminary data.</text>
</comment>
<keyword evidence="3" id="KW-1185">Reference proteome</keyword>
<dbReference type="EMBL" id="NAJL01000101">
    <property type="protein sequence ID" value="TKA21776.1"/>
    <property type="molecule type" value="Genomic_DNA"/>
</dbReference>
<dbReference type="Gene3D" id="2.40.160.200">
    <property type="entry name" value="LURP1-related"/>
    <property type="match status" value="1"/>
</dbReference>
<reference evidence="2 3" key="1">
    <citation type="submission" date="2017-03" db="EMBL/GenBank/DDBJ databases">
        <title>Genomes of endolithic fungi from Antarctica.</title>
        <authorList>
            <person name="Coleine C."/>
            <person name="Masonjones S."/>
            <person name="Stajich J.E."/>
        </authorList>
    </citation>
    <scope>NUCLEOTIDE SEQUENCE [LARGE SCALE GENOMIC DNA]</scope>
    <source>
        <strain evidence="2 3">CCFEE 6315</strain>
    </source>
</reference>
<organism evidence="2 3">
    <name type="scientific">Salinomyces thailandicus</name>
    <dbReference type="NCBI Taxonomy" id="706561"/>
    <lineage>
        <taxon>Eukaryota</taxon>
        <taxon>Fungi</taxon>
        <taxon>Dikarya</taxon>
        <taxon>Ascomycota</taxon>
        <taxon>Pezizomycotina</taxon>
        <taxon>Dothideomycetes</taxon>
        <taxon>Dothideomycetidae</taxon>
        <taxon>Mycosphaerellales</taxon>
        <taxon>Teratosphaeriaceae</taxon>
        <taxon>Salinomyces</taxon>
    </lineage>
</organism>
<evidence type="ECO:0000256" key="1">
    <source>
        <dbReference type="ARBA" id="ARBA00005437"/>
    </source>
</evidence>
<dbReference type="OrthoDB" id="97518at2759"/>
<evidence type="ECO:0000313" key="2">
    <source>
        <dbReference type="EMBL" id="TKA21776.1"/>
    </source>
</evidence>
<sequence length="234" mass="25816">MSPKNQLPLAPPPKGPIAIRPEYLTHDPTTTLHIKEHDYSLSRRDFSARDAHNNPLMTASGKTLSTALRREFLDPSGLPLFELRKCSPTTPSKARANPSWSLALPGHLGSEETHDEILTATFKPFWIHPKLDLHLKNLAPPSHTAFNTPSSQTPYAENVVLQVRGQDASRLVTHVLCEGRKIMHVRRAAEGLGGAEGVYPHGIGYKPEWEVEVAEGVDVCLAVVVVVILAEHRF</sequence>
<accession>A0A4U0TJ62</accession>
<dbReference type="Pfam" id="PF04525">
    <property type="entry name" value="LOR"/>
    <property type="match status" value="1"/>
</dbReference>
<protein>
    <submittedName>
        <fullName evidence="2">Uncharacterized protein</fullName>
    </submittedName>
</protein>
<dbReference type="InterPro" id="IPR007612">
    <property type="entry name" value="LOR"/>
</dbReference>
<proteinExistence type="inferred from homology"/>
<dbReference type="AlphaFoldDB" id="A0A4U0TJ62"/>
<dbReference type="InterPro" id="IPR038595">
    <property type="entry name" value="LOR_sf"/>
</dbReference>
<name>A0A4U0TJ62_9PEZI</name>
<dbReference type="SUPFAM" id="SSF54518">
    <property type="entry name" value="Tubby C-terminal domain-like"/>
    <property type="match status" value="1"/>
</dbReference>
<comment type="similarity">
    <text evidence="1">Belongs to the LOR family.</text>
</comment>
<gene>
    <name evidence="2" type="ORF">B0A50_08697</name>
</gene>
<dbReference type="InterPro" id="IPR025659">
    <property type="entry name" value="Tubby-like_C"/>
</dbReference>